<dbReference type="SUPFAM" id="SSF49562">
    <property type="entry name" value="C2 domain (Calcium/lipid-binding domain, CaLB)"/>
    <property type="match status" value="1"/>
</dbReference>
<dbReference type="InterPro" id="IPR035892">
    <property type="entry name" value="C2_domain_sf"/>
</dbReference>
<evidence type="ECO:0000313" key="3">
    <source>
        <dbReference type="Proteomes" id="UP000280834"/>
    </source>
</evidence>
<protein>
    <recommendedName>
        <fullName evidence="1">C2 domain-containing protein</fullName>
    </recommendedName>
</protein>
<proteinExistence type="predicted"/>
<dbReference type="InterPro" id="IPR000008">
    <property type="entry name" value="C2_dom"/>
</dbReference>
<dbReference type="EMBL" id="UZAG01003879">
    <property type="protein sequence ID" value="VDO16012.1"/>
    <property type="molecule type" value="Genomic_DNA"/>
</dbReference>
<dbReference type="Gene3D" id="2.60.40.150">
    <property type="entry name" value="C2 domain"/>
    <property type="match status" value="1"/>
</dbReference>
<keyword evidence="3" id="KW-1185">Reference proteome</keyword>
<dbReference type="PANTHER" id="PTHR10857">
    <property type="entry name" value="COPINE"/>
    <property type="match status" value="1"/>
</dbReference>
<accession>A0A3P7WFI1</accession>
<name>A0A3P7WFI1_9BILA</name>
<dbReference type="InterPro" id="IPR045052">
    <property type="entry name" value="Copine"/>
</dbReference>
<evidence type="ECO:0000259" key="1">
    <source>
        <dbReference type="PROSITE" id="PS50004"/>
    </source>
</evidence>
<feature type="domain" description="C2" evidence="1">
    <location>
        <begin position="1"/>
        <end position="71"/>
    </location>
</feature>
<dbReference type="PROSITE" id="PS50004">
    <property type="entry name" value="C2"/>
    <property type="match status" value="1"/>
</dbReference>
<dbReference type="Proteomes" id="UP000280834">
    <property type="component" value="Unassembled WGS sequence"/>
</dbReference>
<sequence length="109" mass="13192">MAYRTRYHEQNLNPKWKPFEIHIDQLCYGDKDREFLVECFDWDKDGNHDLVGNCRTTVNRLLNKEDVTLPLINQKKMKKNKKYVDSGQLHFHRVYCWMDYTFLDFITGG</sequence>
<dbReference type="GO" id="GO:0005544">
    <property type="term" value="F:calcium-dependent phospholipid binding"/>
    <property type="evidence" value="ECO:0007669"/>
    <property type="project" value="InterPro"/>
</dbReference>
<organism evidence="2 3">
    <name type="scientific">Brugia timori</name>
    <dbReference type="NCBI Taxonomy" id="42155"/>
    <lineage>
        <taxon>Eukaryota</taxon>
        <taxon>Metazoa</taxon>
        <taxon>Ecdysozoa</taxon>
        <taxon>Nematoda</taxon>
        <taxon>Chromadorea</taxon>
        <taxon>Rhabditida</taxon>
        <taxon>Spirurina</taxon>
        <taxon>Spiruromorpha</taxon>
        <taxon>Filarioidea</taxon>
        <taxon>Onchocercidae</taxon>
        <taxon>Brugia</taxon>
    </lineage>
</organism>
<gene>
    <name evidence="2" type="ORF">BTMF_LOCUS4055</name>
</gene>
<dbReference type="PANTHER" id="PTHR10857:SF106">
    <property type="entry name" value="C2 DOMAIN-CONTAINING PROTEIN"/>
    <property type="match status" value="1"/>
</dbReference>
<dbReference type="GO" id="GO:0071277">
    <property type="term" value="P:cellular response to calcium ion"/>
    <property type="evidence" value="ECO:0007669"/>
    <property type="project" value="TreeGrafter"/>
</dbReference>
<evidence type="ECO:0000313" key="2">
    <source>
        <dbReference type="EMBL" id="VDO16012.1"/>
    </source>
</evidence>
<dbReference type="GO" id="GO:0005886">
    <property type="term" value="C:plasma membrane"/>
    <property type="evidence" value="ECO:0007669"/>
    <property type="project" value="TreeGrafter"/>
</dbReference>
<dbReference type="Pfam" id="PF00168">
    <property type="entry name" value="C2"/>
    <property type="match status" value="1"/>
</dbReference>
<dbReference type="InterPro" id="IPR037768">
    <property type="entry name" value="C2B_Copine"/>
</dbReference>
<reference evidence="2 3" key="1">
    <citation type="submission" date="2018-11" db="EMBL/GenBank/DDBJ databases">
        <authorList>
            <consortium name="Pathogen Informatics"/>
        </authorList>
    </citation>
    <scope>NUCLEOTIDE SEQUENCE [LARGE SCALE GENOMIC DNA]</scope>
</reference>
<dbReference type="CDD" id="cd04047">
    <property type="entry name" value="C2B_Copine"/>
    <property type="match status" value="1"/>
</dbReference>
<dbReference type="AlphaFoldDB" id="A0A3P7WFI1"/>